<dbReference type="Gene3D" id="3.40.800.20">
    <property type="entry name" value="Histone deacetylase domain"/>
    <property type="match status" value="1"/>
</dbReference>
<dbReference type="Proteomes" id="UP000335538">
    <property type="component" value="Unassembled WGS sequence"/>
</dbReference>
<sequence>MRLACLRLEECLATAVLQCRCHSTLFRVPFRRPLASMQAFYSDHFVLPLPPGHRFPMEKYARLRERVAGELPHVELTEALPADDAMLGRVHSREYVERVSAGELDPKEQRSIGFPWSPQMVERSRRSAGATVAACRAALIDGVAANLAGGTHHAYADRGEGFCVFNDAAVAARTMQAEVGPGTRVAIIDLDVHQGNGTAAIFEHDPSVFTLSLHGEHNYPFHKATGDLDVALPDGCGDDEYLVALGHALTDLFAQFTPTLVIYLAGADPLENDRLGRLSLTHDGLLARDHHVLTACAERGLPVAIAMAGGYGRDIDQTVAAHFATIRLASRFHRTVRGRFHASAGGVLV</sequence>
<dbReference type="Pfam" id="PF00850">
    <property type="entry name" value="Hist_deacetyl"/>
    <property type="match status" value="1"/>
</dbReference>
<name>A0A5E5B8W0_9BURK</name>
<dbReference type="PANTHER" id="PTHR10625:SF19">
    <property type="entry name" value="HISTONE DEACETYLASE 12"/>
    <property type="match status" value="1"/>
</dbReference>
<dbReference type="CDD" id="cd09993">
    <property type="entry name" value="HDAC_classIV"/>
    <property type="match status" value="1"/>
</dbReference>
<dbReference type="PANTHER" id="PTHR10625">
    <property type="entry name" value="HISTONE DEACETYLASE HDAC1-RELATED"/>
    <property type="match status" value="1"/>
</dbReference>
<dbReference type="GO" id="GO:0004407">
    <property type="term" value="F:histone deacetylase activity"/>
    <property type="evidence" value="ECO:0007669"/>
    <property type="project" value="InterPro"/>
</dbReference>
<dbReference type="SUPFAM" id="SSF52768">
    <property type="entry name" value="Arginase/deacetylase"/>
    <property type="match status" value="1"/>
</dbReference>
<reference evidence="4 5" key="1">
    <citation type="submission" date="2019-08" db="EMBL/GenBank/DDBJ databases">
        <authorList>
            <person name="Peeters C."/>
        </authorList>
    </citation>
    <scope>NUCLEOTIDE SEQUENCE [LARGE SCALE GENOMIC DNA]</scope>
    <source>
        <strain evidence="4 5">LMG 31121</strain>
    </source>
</reference>
<evidence type="ECO:0000313" key="5">
    <source>
        <dbReference type="Proteomes" id="UP000335538"/>
    </source>
</evidence>
<accession>A0A5E5B8W0</accession>
<gene>
    <name evidence="4" type="ORF">PSP31121_03607</name>
</gene>
<dbReference type="PRINTS" id="PR01270">
    <property type="entry name" value="HDASUPER"/>
</dbReference>
<dbReference type="AlphaFoldDB" id="A0A5E5B8W0"/>
<dbReference type="InterPro" id="IPR037138">
    <property type="entry name" value="His_deacetylse_dom_sf"/>
</dbReference>
<evidence type="ECO:0000256" key="1">
    <source>
        <dbReference type="ARBA" id="ARBA00005947"/>
    </source>
</evidence>
<dbReference type="InterPro" id="IPR000286">
    <property type="entry name" value="HDACs"/>
</dbReference>
<evidence type="ECO:0000313" key="4">
    <source>
        <dbReference type="EMBL" id="VVE82104.1"/>
    </source>
</evidence>
<proteinExistence type="inferred from homology"/>
<evidence type="ECO:0000256" key="2">
    <source>
        <dbReference type="ARBA" id="ARBA00022801"/>
    </source>
</evidence>
<comment type="similarity">
    <text evidence="1">Belongs to the histone deacetylase family.</text>
</comment>
<dbReference type="GO" id="GO:0040029">
    <property type="term" value="P:epigenetic regulation of gene expression"/>
    <property type="evidence" value="ECO:0007669"/>
    <property type="project" value="TreeGrafter"/>
</dbReference>
<dbReference type="InterPro" id="IPR023696">
    <property type="entry name" value="Ureohydrolase_dom_sf"/>
</dbReference>
<feature type="domain" description="Histone deacetylase" evidence="3">
    <location>
        <begin position="60"/>
        <end position="323"/>
    </location>
</feature>
<dbReference type="GO" id="GO:0016787">
    <property type="term" value="F:hydrolase activity"/>
    <property type="evidence" value="ECO:0007669"/>
    <property type="project" value="UniProtKB-KW"/>
</dbReference>
<dbReference type="InterPro" id="IPR044150">
    <property type="entry name" value="HDAC_classIV"/>
</dbReference>
<evidence type="ECO:0000259" key="3">
    <source>
        <dbReference type="Pfam" id="PF00850"/>
    </source>
</evidence>
<dbReference type="EMBL" id="CABPSR010000009">
    <property type="protein sequence ID" value="VVE82104.1"/>
    <property type="molecule type" value="Genomic_DNA"/>
</dbReference>
<organism evidence="4 5">
    <name type="scientific">Pandoraea sputorum</name>
    <dbReference type="NCBI Taxonomy" id="93222"/>
    <lineage>
        <taxon>Bacteria</taxon>
        <taxon>Pseudomonadati</taxon>
        <taxon>Pseudomonadota</taxon>
        <taxon>Betaproteobacteria</taxon>
        <taxon>Burkholderiales</taxon>
        <taxon>Burkholderiaceae</taxon>
        <taxon>Pandoraea</taxon>
    </lineage>
</organism>
<protein>
    <submittedName>
        <fullName evidence="4">Histone deacetylase</fullName>
    </submittedName>
</protein>
<keyword evidence="2" id="KW-0378">Hydrolase</keyword>
<dbReference type="InterPro" id="IPR023801">
    <property type="entry name" value="His_deacetylse_dom"/>
</dbReference>